<comment type="function">
    <text evidence="1">Transcriptional repressor of xylose-utilizing enzymes.</text>
</comment>
<dbReference type="Gene3D" id="3.30.420.40">
    <property type="match status" value="2"/>
</dbReference>
<comment type="caution">
    <text evidence="4">The sequence shown here is derived from an EMBL/GenBank/DDBJ whole genome shotgun (WGS) entry which is preliminary data.</text>
</comment>
<evidence type="ECO:0000313" key="5">
    <source>
        <dbReference type="Proteomes" id="UP000284178"/>
    </source>
</evidence>
<dbReference type="GO" id="GO:0042732">
    <property type="term" value="P:D-xylose metabolic process"/>
    <property type="evidence" value="ECO:0007669"/>
    <property type="project" value="UniProtKB-KW"/>
</dbReference>
<sequence>MADAGMLKQINLQKIRNAFLAGEPFSKTELAEKTGLSFPTVGKIVDEMVRTRQLQIVGTRNSSGGRCSRIYQYNADFRNAIAMILEGQNLDWFILDSLGMTKNQGRIEIDGDLLGTLTGLLLQARRQEPSLCCFCLGIAANTNGETVQQSFEYPQLKGMNLLKELECASGLKGSLGNDMWISAEGCWQRCRMNDHTTLISFYLGSCGFGSSFVVGGKTIKGAHQVAGEIELLPWIREAGLNANQWPDTLPETILRCILTYAIITDPDFIQLYTHPFFVDHFDEIQAQLNACFAGVQPPALLLSDDFRADYEIGLSCRAMRLMNPQEVSA</sequence>
<reference evidence="4 5" key="1">
    <citation type="submission" date="2018-08" db="EMBL/GenBank/DDBJ databases">
        <title>A genome reference for cultivated species of the human gut microbiota.</title>
        <authorList>
            <person name="Zou Y."/>
            <person name="Xue W."/>
            <person name="Luo G."/>
        </authorList>
    </citation>
    <scope>NUCLEOTIDE SEQUENCE [LARGE SCALE GENOMIC DNA]</scope>
    <source>
        <strain evidence="4 5">AF24-29</strain>
    </source>
</reference>
<evidence type="ECO:0000256" key="3">
    <source>
        <dbReference type="ARBA" id="ARBA00022629"/>
    </source>
</evidence>
<protein>
    <submittedName>
        <fullName evidence="4">ROK family protein</fullName>
    </submittedName>
</protein>
<dbReference type="InterPro" id="IPR036388">
    <property type="entry name" value="WH-like_DNA-bd_sf"/>
</dbReference>
<keyword evidence="3" id="KW-0119">Carbohydrate metabolism</keyword>
<evidence type="ECO:0000313" key="4">
    <source>
        <dbReference type="EMBL" id="RGR77065.1"/>
    </source>
</evidence>
<dbReference type="SUPFAM" id="SSF53067">
    <property type="entry name" value="Actin-like ATPase domain"/>
    <property type="match status" value="1"/>
</dbReference>
<dbReference type="InterPro" id="IPR000600">
    <property type="entry name" value="ROK"/>
</dbReference>
<dbReference type="PANTHER" id="PTHR18964:SF149">
    <property type="entry name" value="BIFUNCTIONAL UDP-N-ACETYLGLUCOSAMINE 2-EPIMERASE_N-ACETYLMANNOSAMINE KINASE"/>
    <property type="match status" value="1"/>
</dbReference>
<dbReference type="Gene3D" id="1.10.10.10">
    <property type="entry name" value="Winged helix-like DNA-binding domain superfamily/Winged helix DNA-binding domain"/>
    <property type="match status" value="1"/>
</dbReference>
<keyword evidence="5" id="KW-1185">Reference proteome</keyword>
<proteinExistence type="inferred from homology"/>
<accession>A0A412G706</accession>
<dbReference type="AlphaFoldDB" id="A0A412G706"/>
<comment type="similarity">
    <text evidence="2">Belongs to the ROK (NagC/XylR) family.</text>
</comment>
<name>A0A412G706_9FIRM</name>
<dbReference type="SUPFAM" id="SSF46785">
    <property type="entry name" value="Winged helix' DNA-binding domain"/>
    <property type="match status" value="1"/>
</dbReference>
<dbReference type="RefSeq" id="WP_117892942.1">
    <property type="nucleotide sequence ID" value="NZ_CABJCV010000001.1"/>
</dbReference>
<organism evidence="4 5">
    <name type="scientific">Holdemania filiformis</name>
    <dbReference type="NCBI Taxonomy" id="61171"/>
    <lineage>
        <taxon>Bacteria</taxon>
        <taxon>Bacillati</taxon>
        <taxon>Bacillota</taxon>
        <taxon>Erysipelotrichia</taxon>
        <taxon>Erysipelotrichales</taxon>
        <taxon>Erysipelotrichaceae</taxon>
        <taxon>Holdemania</taxon>
    </lineage>
</organism>
<dbReference type="EMBL" id="QRUP01000001">
    <property type="protein sequence ID" value="RGR77065.1"/>
    <property type="molecule type" value="Genomic_DNA"/>
</dbReference>
<dbReference type="GeneID" id="83014155"/>
<gene>
    <name evidence="4" type="ORF">DWY25_01870</name>
</gene>
<keyword evidence="3" id="KW-0859">Xylose metabolism</keyword>
<dbReference type="PANTHER" id="PTHR18964">
    <property type="entry name" value="ROK (REPRESSOR, ORF, KINASE) FAMILY"/>
    <property type="match status" value="1"/>
</dbReference>
<evidence type="ECO:0000256" key="2">
    <source>
        <dbReference type="ARBA" id="ARBA00006479"/>
    </source>
</evidence>
<dbReference type="Proteomes" id="UP000284178">
    <property type="component" value="Unassembled WGS sequence"/>
</dbReference>
<dbReference type="InterPro" id="IPR036390">
    <property type="entry name" value="WH_DNA-bd_sf"/>
</dbReference>
<dbReference type="InterPro" id="IPR043129">
    <property type="entry name" value="ATPase_NBD"/>
</dbReference>
<evidence type="ECO:0000256" key="1">
    <source>
        <dbReference type="ARBA" id="ARBA00002486"/>
    </source>
</evidence>